<sequence>MPPVEDRCARLAPATNCPKLPDASNVTRRMPQLLKISEI</sequence>
<accession>W2L0B9</accession>
<protein>
    <submittedName>
        <fullName evidence="2">Uncharacterized protein</fullName>
    </submittedName>
</protein>
<feature type="region of interest" description="Disordered" evidence="1">
    <location>
        <begin position="1"/>
        <end position="24"/>
    </location>
</feature>
<dbReference type="Proteomes" id="UP000054423">
    <property type="component" value="Unassembled WGS sequence"/>
</dbReference>
<proteinExistence type="predicted"/>
<reference evidence="2" key="1">
    <citation type="submission" date="2013-11" db="EMBL/GenBank/DDBJ databases">
        <title>The Genome Sequence of Phytophthora parasitica CHvinca01.</title>
        <authorList>
            <consortium name="The Broad Institute Genomics Platform"/>
            <person name="Russ C."/>
            <person name="Tyler B."/>
            <person name="Panabieres F."/>
            <person name="Shan W."/>
            <person name="Tripathy S."/>
            <person name="Grunwald N."/>
            <person name="Machado M."/>
            <person name="Johnson C.S."/>
            <person name="Arredondo F."/>
            <person name="Hong C."/>
            <person name="Coffey M."/>
            <person name="Young S.K."/>
            <person name="Zeng Q."/>
            <person name="Gargeya S."/>
            <person name="Fitzgerald M."/>
            <person name="Abouelleil A."/>
            <person name="Alvarado L."/>
            <person name="Chapman S.B."/>
            <person name="Gainer-Dewar J."/>
            <person name="Goldberg J."/>
            <person name="Griggs A."/>
            <person name="Gujja S."/>
            <person name="Hansen M."/>
            <person name="Howarth C."/>
            <person name="Imamovic A."/>
            <person name="Ireland A."/>
            <person name="Larimer J."/>
            <person name="McCowan C."/>
            <person name="Murphy C."/>
            <person name="Pearson M."/>
            <person name="Poon T.W."/>
            <person name="Priest M."/>
            <person name="Roberts A."/>
            <person name="Saif S."/>
            <person name="Shea T."/>
            <person name="Sykes S."/>
            <person name="Wortman J."/>
            <person name="Nusbaum C."/>
            <person name="Birren B."/>
        </authorList>
    </citation>
    <scope>NUCLEOTIDE SEQUENCE [LARGE SCALE GENOMIC DNA]</scope>
    <source>
        <strain evidence="2">CHvinca01</strain>
    </source>
</reference>
<gene>
    <name evidence="2" type="ORF">L917_10536</name>
</gene>
<name>W2L0B9_PHYNI</name>
<organism evidence="2">
    <name type="scientific">Phytophthora nicotianae</name>
    <name type="common">Potato buckeye rot agent</name>
    <name type="synonym">Phytophthora parasitica</name>
    <dbReference type="NCBI Taxonomy" id="4792"/>
    <lineage>
        <taxon>Eukaryota</taxon>
        <taxon>Sar</taxon>
        <taxon>Stramenopiles</taxon>
        <taxon>Oomycota</taxon>
        <taxon>Peronosporomycetes</taxon>
        <taxon>Peronosporales</taxon>
        <taxon>Peronosporaceae</taxon>
        <taxon>Phytophthora</taxon>
    </lineage>
</organism>
<evidence type="ECO:0000313" key="2">
    <source>
        <dbReference type="EMBL" id="ETL90881.1"/>
    </source>
</evidence>
<dbReference type="EMBL" id="KI680247">
    <property type="protein sequence ID" value="ETL90881.1"/>
    <property type="molecule type" value="Genomic_DNA"/>
</dbReference>
<dbReference type="AlphaFoldDB" id="W2L0B9"/>
<evidence type="ECO:0000256" key="1">
    <source>
        <dbReference type="SAM" id="MobiDB-lite"/>
    </source>
</evidence>